<proteinExistence type="predicted"/>
<reference evidence="1 2" key="1">
    <citation type="submission" date="2017-12" db="EMBL/GenBank/DDBJ databases">
        <title>Gene loss provides genomic basis for host adaptation in cereal stripe rust fungi.</title>
        <authorList>
            <person name="Xia C."/>
        </authorList>
    </citation>
    <scope>NUCLEOTIDE SEQUENCE [LARGE SCALE GENOMIC DNA]</scope>
    <source>
        <strain evidence="1 2">93TX-2</strain>
    </source>
</reference>
<reference evidence="2" key="2">
    <citation type="journal article" date="2018" name="BMC Genomics">
        <title>Genomic insights into host adaptation between the wheat stripe rust pathogen (Puccinia striiformis f. sp. tritici) and the barley stripe rust pathogen (Puccinia striiformis f. sp. hordei).</title>
        <authorList>
            <person name="Xia C."/>
            <person name="Wang M."/>
            <person name="Yin C."/>
            <person name="Cornejo O.E."/>
            <person name="Hulbert S.H."/>
            <person name="Chen X."/>
        </authorList>
    </citation>
    <scope>NUCLEOTIDE SEQUENCE [LARGE SCALE GENOMIC DNA]</scope>
    <source>
        <strain evidence="2">93TX-2</strain>
    </source>
</reference>
<dbReference type="VEuPathDB" id="FungiDB:PSTT_06965"/>
<dbReference type="Proteomes" id="UP000238274">
    <property type="component" value="Unassembled WGS sequence"/>
</dbReference>
<dbReference type="AlphaFoldDB" id="A0A2S4UAU6"/>
<sequence length="396" mass="44926">MPPRRQMSMVNNETHDRLQNQLDDLEKSIGLSLVQIKTRLGALDHDTKTVTSLQADVAQIGETVLGIKTQLEAAASLNVHTSTLSDLKAKFDQLGKAIVVAQVLPEIETKVGQLTTDVMVLNQQQDRNAELNSQFQEIQEMTTGQDDMVNLQINAFKNSIEGIRGELVVINEKYAAENQKKLDMQQNKMNEIKDIGRQLSQQIFCIEKSMQENQHKLAGLYSEIELLVKDSKSNTQSQQEIRDEISIIHKNVSQNTKLGEMMVIMPLLVTLTATANPARNPKQAREQADFMDMQNNNFTAALESMKDWVLDTQKKQIQLIFEMAMRNSGKLVKQRNELKLQAERCEKSLETQQHHFSAALTAQNQELQPVIEQTHQNTSELAEQRREVTSLYNMKA</sequence>
<accession>A0A2S4UAU6</accession>
<keyword evidence="2" id="KW-1185">Reference proteome</keyword>
<evidence type="ECO:0000313" key="2">
    <source>
        <dbReference type="Proteomes" id="UP000238274"/>
    </source>
</evidence>
<organism evidence="1 2">
    <name type="scientific">Puccinia striiformis</name>
    <dbReference type="NCBI Taxonomy" id="27350"/>
    <lineage>
        <taxon>Eukaryota</taxon>
        <taxon>Fungi</taxon>
        <taxon>Dikarya</taxon>
        <taxon>Basidiomycota</taxon>
        <taxon>Pucciniomycotina</taxon>
        <taxon>Pucciniomycetes</taxon>
        <taxon>Pucciniales</taxon>
        <taxon>Pucciniaceae</taxon>
        <taxon>Puccinia</taxon>
    </lineage>
</organism>
<dbReference type="EMBL" id="PKSM01000500">
    <property type="protein sequence ID" value="POV94346.1"/>
    <property type="molecule type" value="Genomic_DNA"/>
</dbReference>
<dbReference type="VEuPathDB" id="FungiDB:PSHT_16274"/>
<reference evidence="2" key="3">
    <citation type="journal article" date="2018" name="Mol. Plant Microbe Interact.">
        <title>Genome sequence resources for the wheat stripe rust pathogen (Puccinia striiformis f. sp. tritici) and the barley stripe rust pathogen (Puccinia striiformis f. sp. hordei).</title>
        <authorList>
            <person name="Xia C."/>
            <person name="Wang M."/>
            <person name="Yin C."/>
            <person name="Cornejo O.E."/>
            <person name="Hulbert S.H."/>
            <person name="Chen X."/>
        </authorList>
    </citation>
    <scope>NUCLEOTIDE SEQUENCE [LARGE SCALE GENOMIC DNA]</scope>
    <source>
        <strain evidence="2">93TX-2</strain>
    </source>
</reference>
<evidence type="ECO:0000313" key="1">
    <source>
        <dbReference type="EMBL" id="POV94346.1"/>
    </source>
</evidence>
<gene>
    <name evidence="1" type="ORF">PSHT_16274</name>
</gene>
<comment type="caution">
    <text evidence="1">The sequence shown here is derived from an EMBL/GenBank/DDBJ whole genome shotgun (WGS) entry which is preliminary data.</text>
</comment>
<protein>
    <submittedName>
        <fullName evidence="1">Uncharacterized protein</fullName>
    </submittedName>
</protein>
<name>A0A2S4UAU6_9BASI</name>
<feature type="non-terminal residue" evidence="1">
    <location>
        <position position="396"/>
    </location>
</feature>